<dbReference type="InterPro" id="IPR051465">
    <property type="entry name" value="Cell_Envelope_Struct_Comp"/>
</dbReference>
<gene>
    <name evidence="2" type="ORF">SDC9_97168</name>
</gene>
<dbReference type="PROSITE" id="PS51272">
    <property type="entry name" value="SLH"/>
    <property type="match status" value="3"/>
</dbReference>
<dbReference type="EMBL" id="VSSQ01012968">
    <property type="protein sequence ID" value="MPM50429.1"/>
    <property type="molecule type" value="Genomic_DNA"/>
</dbReference>
<dbReference type="PANTHER" id="PTHR43308">
    <property type="entry name" value="OUTER MEMBRANE PROTEIN ALPHA-RELATED"/>
    <property type="match status" value="1"/>
</dbReference>
<dbReference type="PANTHER" id="PTHR43308:SF1">
    <property type="entry name" value="OUTER MEMBRANE PROTEIN ALPHA"/>
    <property type="match status" value="1"/>
</dbReference>
<evidence type="ECO:0000313" key="2">
    <source>
        <dbReference type="EMBL" id="MPM50429.1"/>
    </source>
</evidence>
<name>A0A645AB30_9ZZZZ</name>
<feature type="domain" description="SLH" evidence="1">
    <location>
        <begin position="309"/>
        <end position="366"/>
    </location>
</feature>
<organism evidence="2">
    <name type="scientific">bioreactor metagenome</name>
    <dbReference type="NCBI Taxonomy" id="1076179"/>
    <lineage>
        <taxon>unclassified sequences</taxon>
        <taxon>metagenomes</taxon>
        <taxon>ecological metagenomes</taxon>
    </lineage>
</organism>
<dbReference type="Pfam" id="PF00395">
    <property type="entry name" value="SLH"/>
    <property type="match status" value="3"/>
</dbReference>
<protein>
    <recommendedName>
        <fullName evidence="1">SLH domain-containing protein</fullName>
    </recommendedName>
</protein>
<evidence type="ECO:0000259" key="1">
    <source>
        <dbReference type="PROSITE" id="PS51272"/>
    </source>
</evidence>
<dbReference type="InterPro" id="IPR001119">
    <property type="entry name" value="SLH_dom"/>
</dbReference>
<feature type="domain" description="SLH" evidence="1">
    <location>
        <begin position="243"/>
        <end position="306"/>
    </location>
</feature>
<comment type="caution">
    <text evidence="2">The sequence shown here is derived from an EMBL/GenBank/DDBJ whole genome shotgun (WGS) entry which is preliminary data.</text>
</comment>
<reference evidence="2" key="1">
    <citation type="submission" date="2019-08" db="EMBL/GenBank/DDBJ databases">
        <authorList>
            <person name="Kucharzyk K."/>
            <person name="Murdoch R.W."/>
            <person name="Higgins S."/>
            <person name="Loffler F."/>
        </authorList>
    </citation>
    <scope>NUCLEOTIDE SEQUENCE</scope>
</reference>
<feature type="domain" description="SLH" evidence="1">
    <location>
        <begin position="182"/>
        <end position="242"/>
    </location>
</feature>
<dbReference type="AlphaFoldDB" id="A0A645AB30"/>
<accession>A0A645AB30</accession>
<proteinExistence type="predicted"/>
<sequence length="366" mass="38354">MKRKIVIVLILITALLGGLAALAVGGSSGDPLITLGYLTGTFLPGIEKQADARVDEKSAEDYETYQKKLDDSAALWAGKAGLYDGSWSYAAAFTPLTFHRGDTVLLSPGSSLLFLEGSASASAESGEMIDVSSGTSGASIEALTVNRRYLAGEDAVFSLSALSDTAVISYEGYCKVTQGTLDVLPFTDIVSTAWYYDSIQYVYDAGLFNGVSASRFAPDSGMTRAMLATVLCRLSGAAGQTGSAPLFTDVAQGAWYYDAVNWAAQNSIVNGMGGSLFAPASNVTREQLVVMLYRYAGYKGVTDQASGTLSKFPDAGKVSSWALDPMCWAVSGGIVGGRSDGTLDPSGNATRAEVSAMLERFTALFP</sequence>